<reference evidence="6" key="1">
    <citation type="journal article" date="2020" name="ISME J.">
        <title>Gammaproteobacteria mediating utilization of methyl-, sulfur- and petroleum organic compounds in deep ocean hydrothermal plumes.</title>
        <authorList>
            <person name="Zhou Z."/>
            <person name="Liu Y."/>
            <person name="Pan J."/>
            <person name="Cron B.R."/>
            <person name="Toner B.M."/>
            <person name="Anantharaman K."/>
            <person name="Breier J.A."/>
            <person name="Dick G.J."/>
            <person name="Li M."/>
        </authorList>
    </citation>
    <scope>NUCLEOTIDE SEQUENCE</scope>
    <source>
        <strain evidence="6">SZUA-1534</strain>
    </source>
</reference>
<evidence type="ECO:0000256" key="1">
    <source>
        <dbReference type="ARBA" id="ARBA00004496"/>
    </source>
</evidence>
<gene>
    <name evidence="5" type="primary">srp19</name>
    <name evidence="6" type="ORF">EYH55_03525</name>
</gene>
<dbReference type="GO" id="GO:0048500">
    <property type="term" value="C:signal recognition particle"/>
    <property type="evidence" value="ECO:0007669"/>
    <property type="project" value="UniProtKB-UniRule"/>
</dbReference>
<evidence type="ECO:0000256" key="3">
    <source>
        <dbReference type="ARBA" id="ARBA00023135"/>
    </source>
</evidence>
<organism evidence="6 7">
    <name type="scientific">Methanothermococcus okinawensis</name>
    <dbReference type="NCBI Taxonomy" id="155863"/>
    <lineage>
        <taxon>Archaea</taxon>
        <taxon>Methanobacteriati</taxon>
        <taxon>Methanobacteriota</taxon>
        <taxon>Methanomada group</taxon>
        <taxon>Methanococci</taxon>
        <taxon>Methanococcales</taxon>
        <taxon>Methanococcaceae</taxon>
        <taxon>Methanothermococcus</taxon>
    </lineage>
</organism>
<comment type="subunit">
    <text evidence="5">Part of the signal recognition particle protein translocation system, which is composed of SRP and FtsY. Archaeal SRP consists of a 7S RNA molecule of 300 nucleotides and two protein subunits: SRP54 and SRP19.</text>
</comment>
<dbReference type="InterPro" id="IPR002778">
    <property type="entry name" value="Signal_recog_particle_SRP19"/>
</dbReference>
<dbReference type="HAMAP" id="MF_00305">
    <property type="entry name" value="SRP19"/>
    <property type="match status" value="1"/>
</dbReference>
<keyword evidence="3 5" id="KW-0733">Signal recognition particle</keyword>
<dbReference type="SUPFAM" id="SSF69695">
    <property type="entry name" value="SRP19"/>
    <property type="match status" value="1"/>
</dbReference>
<evidence type="ECO:0000256" key="4">
    <source>
        <dbReference type="ARBA" id="ARBA00023274"/>
    </source>
</evidence>
<comment type="function">
    <text evidence="5">Involved in targeting and insertion of nascent membrane proteins into the cytoplasmic membrane. Binds directly to 7S RNA and mediates binding of the 54 kDa subunit of the SRP.</text>
</comment>
<comment type="subcellular location">
    <subcellularLocation>
        <location evidence="1 5">Cytoplasm</location>
    </subcellularLocation>
</comment>
<dbReference type="Gene3D" id="3.30.56.30">
    <property type="entry name" value="Signal recognition particle, SRP19-like subunit"/>
    <property type="match status" value="1"/>
</dbReference>
<dbReference type="InterPro" id="IPR022938">
    <property type="entry name" value="SRP19_arc-type"/>
</dbReference>
<evidence type="ECO:0000313" key="6">
    <source>
        <dbReference type="EMBL" id="HIQ32534.1"/>
    </source>
</evidence>
<evidence type="ECO:0000256" key="5">
    <source>
        <dbReference type="HAMAP-Rule" id="MF_00305"/>
    </source>
</evidence>
<dbReference type="Pfam" id="PF01922">
    <property type="entry name" value="SRP19"/>
    <property type="match status" value="1"/>
</dbReference>
<comment type="similarity">
    <text evidence="5">Belongs to the SRP19 family.</text>
</comment>
<dbReference type="Proteomes" id="UP000623215">
    <property type="component" value="Unassembled WGS sequence"/>
</dbReference>
<proteinExistence type="inferred from homology"/>
<dbReference type="PANTHER" id="PTHR17453:SF0">
    <property type="entry name" value="SIGNAL RECOGNITION PARTICLE 19 KDA PROTEIN"/>
    <property type="match status" value="1"/>
</dbReference>
<dbReference type="GO" id="GO:0006617">
    <property type="term" value="P:SRP-dependent cotranslational protein targeting to membrane, signal sequence recognition"/>
    <property type="evidence" value="ECO:0007669"/>
    <property type="project" value="TreeGrafter"/>
</dbReference>
<dbReference type="GO" id="GO:0008312">
    <property type="term" value="F:7S RNA binding"/>
    <property type="evidence" value="ECO:0007669"/>
    <property type="project" value="UniProtKB-UniRule"/>
</dbReference>
<evidence type="ECO:0000313" key="7">
    <source>
        <dbReference type="Proteomes" id="UP000623215"/>
    </source>
</evidence>
<comment type="caution">
    <text evidence="6">The sequence shown here is derived from an EMBL/GenBank/DDBJ whole genome shotgun (WGS) entry which is preliminary data.</text>
</comment>
<keyword evidence="4 5" id="KW-0687">Ribonucleoprotein</keyword>
<protein>
    <recommendedName>
        <fullName evidence="5">Signal recognition particle 19 kDa protein</fullName>
        <shortName evidence="5">SRP19</shortName>
    </recommendedName>
</protein>
<keyword evidence="2 5" id="KW-0963">Cytoplasm</keyword>
<dbReference type="PANTHER" id="PTHR17453">
    <property type="entry name" value="SIGNAL RECOGNITION PARTICLE 19 KD PROTEIN"/>
    <property type="match status" value="1"/>
</dbReference>
<sequence>MKEIVIWPVYIDRERSRREGRQVPEDLGVKNPKLEKIYRTLKKMGYSPEIVRDKCHPRRHWEPSGYIKVKVEEGTSKLQLLKEICRNYR</sequence>
<accession>A0A832ZYM1</accession>
<name>A0A832ZYM1_9EURY</name>
<evidence type="ECO:0000256" key="2">
    <source>
        <dbReference type="ARBA" id="ARBA00022490"/>
    </source>
</evidence>
<dbReference type="InterPro" id="IPR036521">
    <property type="entry name" value="SRP19-like_sf"/>
</dbReference>
<dbReference type="EMBL" id="DQVW01000061">
    <property type="protein sequence ID" value="HIQ32534.1"/>
    <property type="molecule type" value="Genomic_DNA"/>
</dbReference>
<dbReference type="AlphaFoldDB" id="A0A832ZYM1"/>
<keyword evidence="5" id="KW-0694">RNA-binding</keyword>